<dbReference type="Pfam" id="PF15595">
    <property type="entry name" value="Imm51"/>
    <property type="match status" value="1"/>
</dbReference>
<comment type="caution">
    <text evidence="1">The sequence shown here is derived from an EMBL/GenBank/DDBJ whole genome shotgun (WGS) entry which is preliminary data.</text>
</comment>
<dbReference type="Proteomes" id="UP000441336">
    <property type="component" value="Unassembled WGS sequence"/>
</dbReference>
<dbReference type="EMBL" id="WQKZ01000001">
    <property type="protein sequence ID" value="MVN75624.1"/>
    <property type="molecule type" value="Genomic_DNA"/>
</dbReference>
<organism evidence="1 2">
    <name type="scientific">Hymenobacter ginkgonis</name>
    <dbReference type="NCBI Taxonomy" id="2682976"/>
    <lineage>
        <taxon>Bacteria</taxon>
        <taxon>Pseudomonadati</taxon>
        <taxon>Bacteroidota</taxon>
        <taxon>Cytophagia</taxon>
        <taxon>Cytophagales</taxon>
        <taxon>Hymenobacteraceae</taxon>
        <taxon>Hymenobacter</taxon>
    </lineage>
</organism>
<evidence type="ECO:0000313" key="2">
    <source>
        <dbReference type="Proteomes" id="UP000441336"/>
    </source>
</evidence>
<dbReference type="RefSeq" id="WP_157562346.1">
    <property type="nucleotide sequence ID" value="NZ_WQKZ01000001.1"/>
</dbReference>
<name>A0A7K1TB47_9BACT</name>
<keyword evidence="2" id="KW-1185">Reference proteome</keyword>
<evidence type="ECO:0000313" key="1">
    <source>
        <dbReference type="EMBL" id="MVN75624.1"/>
    </source>
</evidence>
<proteinExistence type="predicted"/>
<gene>
    <name evidence="1" type="ORF">GO988_04725</name>
</gene>
<dbReference type="InterPro" id="IPR028956">
    <property type="entry name" value="Imm51"/>
</dbReference>
<accession>A0A7K1TB47</accession>
<reference evidence="1 2" key="1">
    <citation type="submission" date="2019-12" db="EMBL/GenBank/DDBJ databases">
        <title>Hymenobacter sp. HMF4947 Genome sequencing and assembly.</title>
        <authorList>
            <person name="Kang H."/>
            <person name="Cha I."/>
            <person name="Kim H."/>
            <person name="Joh K."/>
        </authorList>
    </citation>
    <scope>NUCLEOTIDE SEQUENCE [LARGE SCALE GENOMIC DNA]</scope>
    <source>
        <strain evidence="1 2">HMF4947</strain>
    </source>
</reference>
<sequence length="119" mass="13570">MTSTFPFKVAAAKAATDSARQFIILAEVSGLDDYFKVFEDYGYGGNGPSWREHIETIIEEYQPDLLDHLEFEEDDDTFVAYADSPTAVRQFMEWVLPYFSDLGKLKKYLGQTDPGDFFA</sequence>
<dbReference type="AlphaFoldDB" id="A0A7K1TB47"/>
<protein>
    <submittedName>
        <fullName evidence="1">Uncharacterized protein</fullName>
    </submittedName>
</protein>